<evidence type="ECO:0000256" key="1">
    <source>
        <dbReference type="ARBA" id="ARBA00022630"/>
    </source>
</evidence>
<keyword evidence="2" id="KW-0274">FAD</keyword>
<dbReference type="PANTHER" id="PTHR23023">
    <property type="entry name" value="DIMETHYLANILINE MONOOXYGENASE"/>
    <property type="match status" value="1"/>
</dbReference>
<reference evidence="4 5" key="1">
    <citation type="submission" date="2019-10" db="EMBL/GenBank/DDBJ databases">
        <authorList>
            <person name="Palmer J.M."/>
        </authorList>
    </citation>
    <scope>NUCLEOTIDE SEQUENCE [LARGE SCALE GENOMIC DNA]</scope>
    <source>
        <strain evidence="4 5">TWF696</strain>
    </source>
</reference>
<evidence type="ECO:0000256" key="2">
    <source>
        <dbReference type="ARBA" id="ARBA00022827"/>
    </source>
</evidence>
<dbReference type="InterPro" id="IPR050346">
    <property type="entry name" value="FMO-like"/>
</dbReference>
<protein>
    <recommendedName>
        <fullName evidence="6">Flavin-containing monooxygenase</fullName>
    </recommendedName>
</protein>
<keyword evidence="1" id="KW-0285">Flavoprotein</keyword>
<keyword evidence="5" id="KW-1185">Reference proteome</keyword>
<dbReference type="GO" id="GO:0016491">
    <property type="term" value="F:oxidoreductase activity"/>
    <property type="evidence" value="ECO:0007669"/>
    <property type="project" value="UniProtKB-KW"/>
</dbReference>
<gene>
    <name evidence="4" type="ORF">TWF696_004686</name>
</gene>
<dbReference type="AlphaFoldDB" id="A0AAV9V6U8"/>
<comment type="caution">
    <text evidence="4">The sequence shown here is derived from an EMBL/GenBank/DDBJ whole genome shotgun (WGS) entry which is preliminary data.</text>
</comment>
<dbReference type="SUPFAM" id="SSF51905">
    <property type="entry name" value="FAD/NAD(P)-binding domain"/>
    <property type="match status" value="1"/>
</dbReference>
<dbReference type="Proteomes" id="UP001375240">
    <property type="component" value="Unassembled WGS sequence"/>
</dbReference>
<evidence type="ECO:0000256" key="3">
    <source>
        <dbReference type="ARBA" id="ARBA00023002"/>
    </source>
</evidence>
<dbReference type="Pfam" id="PF13738">
    <property type="entry name" value="Pyr_redox_3"/>
    <property type="match status" value="1"/>
</dbReference>
<dbReference type="InterPro" id="IPR036188">
    <property type="entry name" value="FAD/NAD-bd_sf"/>
</dbReference>
<name>A0AAV9V6U8_9PEZI</name>
<proteinExistence type="predicted"/>
<evidence type="ECO:0000313" key="4">
    <source>
        <dbReference type="EMBL" id="KAK6355586.1"/>
    </source>
</evidence>
<dbReference type="Gene3D" id="3.50.50.60">
    <property type="entry name" value="FAD/NAD(P)-binding domain"/>
    <property type="match status" value="2"/>
</dbReference>
<dbReference type="EMBL" id="JAVHNQ010000002">
    <property type="protein sequence ID" value="KAK6355586.1"/>
    <property type="molecule type" value="Genomic_DNA"/>
</dbReference>
<sequence length="578" mass="64903">MGSMPIEGGAGEEHFDLVIVGAGISGLYAARAYLAIQPSIKLVVVDSLSSVGGVWSRERVYPGLHVQTAPEYFELAELRYKDITPPLEYNSRGFITGPSWSRYFEAWSEKVGLTKFIRLNTTVRQITRHADGKQWQCHLAAGGVLTSEKLIIANGITSLPKYPDLDHSKFTPPVLHHRYFGERQADWDRDDVKHVTVYGAGKGSVDNIAQLIKSGKKIKWVIRKNGRGPPWILDPNLPGGRRAESLGFSRVLALLMPSLYQDEGFSGLHYFFKQNFFGRCFSKFFMDSSRTLAMQQLKPLNENLERALPELGPFWMYHVIGVDNYDIKIYDYLRNGDVEVVRDNIVGLEGNTVTLASGESFQTDAVIFATGWKASLSLFSENLELEMQLGLPSTSYTDEYSKKWKALEDEADKRVYAENPMLKDAPAPPKIPPQESGPFRLYHYTVPTNFADRSIAFLGVAPTPGTTPYGMVMGLWAAAYLAGKLDLPSKEEMEKVTAFELRFTQIRHIGLSNEFPLISFDWMSIASQFLKELGINPYMKGGYFSEIFSAYRAEDYVDLFDKWIAKHGIVGEKADSPA</sequence>
<organism evidence="4 5">
    <name type="scientific">Orbilia brochopaga</name>
    <dbReference type="NCBI Taxonomy" id="3140254"/>
    <lineage>
        <taxon>Eukaryota</taxon>
        <taxon>Fungi</taxon>
        <taxon>Dikarya</taxon>
        <taxon>Ascomycota</taxon>
        <taxon>Pezizomycotina</taxon>
        <taxon>Orbiliomycetes</taxon>
        <taxon>Orbiliales</taxon>
        <taxon>Orbiliaceae</taxon>
        <taxon>Orbilia</taxon>
    </lineage>
</organism>
<evidence type="ECO:0008006" key="6">
    <source>
        <dbReference type="Google" id="ProtNLM"/>
    </source>
</evidence>
<evidence type="ECO:0000313" key="5">
    <source>
        <dbReference type="Proteomes" id="UP001375240"/>
    </source>
</evidence>
<keyword evidence="3" id="KW-0560">Oxidoreductase</keyword>
<accession>A0AAV9V6U8</accession>